<evidence type="ECO:0000256" key="1">
    <source>
        <dbReference type="SAM" id="MobiDB-lite"/>
    </source>
</evidence>
<dbReference type="EMBL" id="JBBKAM010000004">
    <property type="protein sequence ID" value="MEJ8645973.1"/>
    <property type="molecule type" value="Genomic_DNA"/>
</dbReference>
<feature type="compositionally biased region" description="Basic residues" evidence="1">
    <location>
        <begin position="52"/>
        <end position="68"/>
    </location>
</feature>
<keyword evidence="3" id="KW-1185">Reference proteome</keyword>
<comment type="caution">
    <text evidence="2">The sequence shown here is derived from an EMBL/GenBank/DDBJ whole genome shotgun (WGS) entry which is preliminary data.</text>
</comment>
<reference evidence="2 3" key="1">
    <citation type="submission" date="2024-03" db="EMBL/GenBank/DDBJ databases">
        <title>Novel Streptomyces species of biotechnological and ecological value are a feature of Machair soil.</title>
        <authorList>
            <person name="Prole J.R."/>
            <person name="Goodfellow M."/>
            <person name="Allenby N."/>
            <person name="Ward A.C."/>
        </authorList>
    </citation>
    <scope>NUCLEOTIDE SEQUENCE [LARGE SCALE GENOMIC DNA]</scope>
    <source>
        <strain evidence="2 3">MS1.HAVA.3</strain>
    </source>
</reference>
<protein>
    <submittedName>
        <fullName evidence="2">Uncharacterized protein</fullName>
    </submittedName>
</protein>
<gene>
    <name evidence="2" type="ORF">WKI68_41705</name>
</gene>
<sequence length="81" mass="9300">MLEQLVQLALTVQLETGRRAVDPQLGLYVDQLGGTTWPRRFRLFSRAARALRPARPRASRPRRTRHPIGHGLRPLPLVPWT</sequence>
<organism evidence="2 3">
    <name type="scientific">Streptomyces caledonius</name>
    <dbReference type="NCBI Taxonomy" id="3134107"/>
    <lineage>
        <taxon>Bacteria</taxon>
        <taxon>Bacillati</taxon>
        <taxon>Actinomycetota</taxon>
        <taxon>Actinomycetes</taxon>
        <taxon>Kitasatosporales</taxon>
        <taxon>Streptomycetaceae</taxon>
        <taxon>Streptomyces</taxon>
    </lineage>
</organism>
<feature type="region of interest" description="Disordered" evidence="1">
    <location>
        <begin position="52"/>
        <end position="81"/>
    </location>
</feature>
<evidence type="ECO:0000313" key="3">
    <source>
        <dbReference type="Proteomes" id="UP001382904"/>
    </source>
</evidence>
<accession>A0ABU8UDJ6</accession>
<proteinExistence type="predicted"/>
<evidence type="ECO:0000313" key="2">
    <source>
        <dbReference type="EMBL" id="MEJ8645973.1"/>
    </source>
</evidence>
<name>A0ABU8UDJ6_9ACTN</name>
<dbReference type="Proteomes" id="UP001382904">
    <property type="component" value="Unassembled WGS sequence"/>
</dbReference>